<evidence type="ECO:0000259" key="1">
    <source>
        <dbReference type="Pfam" id="PF13304"/>
    </source>
</evidence>
<dbReference type="EMBL" id="CP027860">
    <property type="protein sequence ID" value="AVP96203.1"/>
    <property type="molecule type" value="Genomic_DNA"/>
</dbReference>
<evidence type="ECO:0000259" key="2">
    <source>
        <dbReference type="Pfam" id="PF13476"/>
    </source>
</evidence>
<keyword evidence="4" id="KW-1185">Reference proteome</keyword>
<dbReference type="Pfam" id="PF13476">
    <property type="entry name" value="AAA_23"/>
    <property type="match status" value="1"/>
</dbReference>
<keyword evidence="3" id="KW-0547">Nucleotide-binding</keyword>
<gene>
    <name evidence="3" type="ORF">C7S18_02900</name>
</gene>
<dbReference type="GO" id="GO:0006302">
    <property type="term" value="P:double-strand break repair"/>
    <property type="evidence" value="ECO:0007669"/>
    <property type="project" value="InterPro"/>
</dbReference>
<dbReference type="Pfam" id="PF13304">
    <property type="entry name" value="AAA_21"/>
    <property type="match status" value="1"/>
</dbReference>
<evidence type="ECO:0000313" key="4">
    <source>
        <dbReference type="Proteomes" id="UP000241074"/>
    </source>
</evidence>
<dbReference type="InterPro" id="IPR038729">
    <property type="entry name" value="Rad50/SbcC_AAA"/>
</dbReference>
<keyword evidence="3" id="KW-0067">ATP-binding</keyword>
<accession>A0A2P1PMY0</accession>
<dbReference type="PANTHER" id="PTHR32182">
    <property type="entry name" value="DNA REPLICATION AND REPAIR PROTEIN RECF"/>
    <property type="match status" value="1"/>
</dbReference>
<dbReference type="SUPFAM" id="SSF52540">
    <property type="entry name" value="P-loop containing nucleoside triphosphate hydrolases"/>
    <property type="match status" value="1"/>
</dbReference>
<dbReference type="PANTHER" id="PTHR32182:SF23">
    <property type="entry name" value="ATP BINDING PROTEIN"/>
    <property type="match status" value="1"/>
</dbReference>
<dbReference type="InterPro" id="IPR027417">
    <property type="entry name" value="P-loop_NTPase"/>
</dbReference>
<feature type="domain" description="ATPase AAA-type core" evidence="1">
    <location>
        <begin position="270"/>
        <end position="355"/>
    </location>
</feature>
<feature type="domain" description="Rad50/SbcC-type AAA" evidence="2">
    <location>
        <begin position="19"/>
        <end position="172"/>
    </location>
</feature>
<reference evidence="3 4" key="2">
    <citation type="submission" date="2018-03" db="EMBL/GenBank/DDBJ databases">
        <authorList>
            <person name="Keele B.F."/>
        </authorList>
    </citation>
    <scope>NUCLEOTIDE SEQUENCE [LARGE SCALE GENOMIC DNA]</scope>
    <source>
        <strain evidence="3 4">D13</strain>
    </source>
</reference>
<dbReference type="AlphaFoldDB" id="A0A2P1PMY0"/>
<dbReference type="OrthoDB" id="5959617at2"/>
<dbReference type="GO" id="GO:0005524">
    <property type="term" value="F:ATP binding"/>
    <property type="evidence" value="ECO:0007669"/>
    <property type="project" value="UniProtKB-KW"/>
</dbReference>
<organism evidence="3 4">
    <name type="scientific">Ahniella affigens</name>
    <dbReference type="NCBI Taxonomy" id="2021234"/>
    <lineage>
        <taxon>Bacteria</taxon>
        <taxon>Pseudomonadati</taxon>
        <taxon>Pseudomonadota</taxon>
        <taxon>Gammaproteobacteria</taxon>
        <taxon>Lysobacterales</taxon>
        <taxon>Rhodanobacteraceae</taxon>
        <taxon>Ahniella</taxon>
    </lineage>
</organism>
<dbReference type="KEGG" id="xba:C7S18_02900"/>
<reference evidence="3 4" key="1">
    <citation type="submission" date="2018-03" db="EMBL/GenBank/DDBJ databases">
        <title>Ahniella affigens gen. nov., sp. nov., a gammaproteobacterium isolated from sandy soil near a stream.</title>
        <authorList>
            <person name="Ko Y."/>
            <person name="Kim J.-H."/>
        </authorList>
    </citation>
    <scope>NUCLEOTIDE SEQUENCE [LARGE SCALE GENOMIC DNA]</scope>
    <source>
        <strain evidence="3 4">D13</strain>
    </source>
</reference>
<dbReference type="GO" id="GO:0000731">
    <property type="term" value="P:DNA synthesis involved in DNA repair"/>
    <property type="evidence" value="ECO:0007669"/>
    <property type="project" value="TreeGrafter"/>
</dbReference>
<evidence type="ECO:0000313" key="3">
    <source>
        <dbReference type="EMBL" id="AVP96203.1"/>
    </source>
</evidence>
<dbReference type="GO" id="GO:0016887">
    <property type="term" value="F:ATP hydrolysis activity"/>
    <property type="evidence" value="ECO:0007669"/>
    <property type="project" value="InterPro"/>
</dbReference>
<proteinExistence type="predicted"/>
<protein>
    <submittedName>
        <fullName evidence="3">ATP-binding protein</fullName>
    </submittedName>
</protein>
<name>A0A2P1PMY0_9GAMM</name>
<dbReference type="InterPro" id="IPR003959">
    <property type="entry name" value="ATPase_AAA_core"/>
</dbReference>
<dbReference type="Proteomes" id="UP000241074">
    <property type="component" value="Chromosome"/>
</dbReference>
<sequence length="478" mass="53450">MVIFQKPHRGSSSLRLDHLHMVNFRCFADLQISFHERLTVLVANNGLGKTAVLDAIATALGPFVGGFDEGKDRTFGPRDIRILKVGSTNQMEFADGGVQVNARGLIDHYSLSWSRKLAGPKSRTTRKEAQVLSSFAKRLQSAVRKEAEGIASGTCLPLVAYYPTDRLWNIRRLPYKPLPRTSRMVGYTHCLESGSDFHLMAEWFRYWSMNALNLRLKSQKDSKEWTPNDFDNALEAMSTAINRCLKPSGWGELGFSFEREEIVARHPVHGELPVGMLSDGIRSMLTLVADVAFRAVKLNPNFGPYAPTEVQGIVLIDEVDMHLHPAWQQTVLSSLQEAFPRIQFIVTTHSPQVLSTVPAASIRLLQGYIDETTGGPTSNVREFNIETQGVASSTVMAQVMSTDPIPDIEQARWLSRYQALIAQSAHESLEGAELRMKLISHFGEGHPVMLECGRLIRLEAYRARMRAKHDPVPENDQS</sequence>
<dbReference type="Gene3D" id="3.40.50.300">
    <property type="entry name" value="P-loop containing nucleotide triphosphate hydrolases"/>
    <property type="match status" value="2"/>
</dbReference>